<organism evidence="1 2">
    <name type="scientific">Streptomyces aidingensis</name>
    <dbReference type="NCBI Taxonomy" id="910347"/>
    <lineage>
        <taxon>Bacteria</taxon>
        <taxon>Bacillati</taxon>
        <taxon>Actinomycetota</taxon>
        <taxon>Actinomycetes</taxon>
        <taxon>Kitasatosporales</taxon>
        <taxon>Streptomycetaceae</taxon>
        <taxon>Streptomyces</taxon>
    </lineage>
</organism>
<dbReference type="Proteomes" id="UP000199207">
    <property type="component" value="Unassembled WGS sequence"/>
</dbReference>
<proteinExistence type="predicted"/>
<protein>
    <submittedName>
        <fullName evidence="1">Uncharacterized protein</fullName>
    </submittedName>
</protein>
<evidence type="ECO:0000313" key="2">
    <source>
        <dbReference type="Proteomes" id="UP000199207"/>
    </source>
</evidence>
<accession>A0A1I1H2I3</accession>
<gene>
    <name evidence="1" type="ORF">SAMN05421773_102230</name>
</gene>
<dbReference type="AlphaFoldDB" id="A0A1I1H2I3"/>
<reference evidence="1 2" key="1">
    <citation type="submission" date="2016-10" db="EMBL/GenBank/DDBJ databases">
        <authorList>
            <person name="de Groot N.N."/>
        </authorList>
    </citation>
    <scope>NUCLEOTIDE SEQUENCE [LARGE SCALE GENOMIC DNA]</scope>
    <source>
        <strain evidence="1 2">CGMCC 4.5739</strain>
    </source>
</reference>
<evidence type="ECO:0000313" key="1">
    <source>
        <dbReference type="EMBL" id="SFC18237.1"/>
    </source>
</evidence>
<name>A0A1I1H2I3_9ACTN</name>
<dbReference type="EMBL" id="FOLM01000002">
    <property type="protein sequence ID" value="SFC18237.1"/>
    <property type="molecule type" value="Genomic_DNA"/>
</dbReference>
<keyword evidence="2" id="KW-1185">Reference proteome</keyword>
<sequence length="84" mass="9263">MLDMERAESRPEVPVPHGYSEPVQGLRRCYRCGTLTQPGVPVRDIESDYPDGMRLYACLDCVTPAEREFAARLPAPGGVVGEAR</sequence>
<dbReference type="STRING" id="910347.SAMN05421773_102230"/>